<dbReference type="PROSITE" id="PS50043">
    <property type="entry name" value="HTH_LUXR_2"/>
    <property type="match status" value="1"/>
</dbReference>
<sequence length="922" mass="98533">MADRSAEITARTDVGGADTLLATKLYLPRLRSGFVARPRLLDQLGDPLRRELILVSAPAGSGKTSLLADWARRSRMPVAWLSLDAGDNDPARFWRHVVAALDPACPGIAGHLGPLFGPPPPRAVDGLVTALINELAAGPEPLLFVLDDYHLIDSAPVHASLGFLLEHRPRRLRLVLSSRADPPLPLARLRARGQLTELRAQDMRFTLAETAALLGEAVGPHVPENAVSLLAARTEGWVAGLQLAALSMRDHDDPATFVASFSGSHRYVLDYLAEEVLDRQPVEVRRFLLETAVLDRVSGALCDAVTGRTDSQEMLERVERANLFLVPLDEVRGWWRYHHLFADLLRARLQQQQPERVRALHRYAAAWHEDHGAADDAVRHARAAGDTVWAARLIERHFDALFFQRGEGATAQRWLAGIPAGIAGSRPRLLLARSRMALAGGRLDAAGQLLDAAERAQADDAGPADAPSGPAADRDIWPVNVPAAITTQRAYLAALRGDAEGAAAYASRALAGIGDDDGMLASHARGYPSLAEWMRGRLTEAEQLLSSITAQWRAAGENALAVRGCHHLGQIQRAAGRSDAAVRTYQQAIDIAAGPGRAHLAAAGTGYVGLAEIAYQRGDLDAALRYVTEGLPLARQSAHTQPVANGLVTLAWIRQAEGDEAGALAAMDEAGQAGPSEDVAALLNPVPAHRARLLLAQGDIETAAQWASDRGLDSGGEPSYPREPEYLALARILMARDRPGPAAELLERLRAGAAAGGRAGSLIEIQALQALALAARDEEAAALTALSGALTRARPRGYLRVFADEGPPMAALLGRLVAAQRAERGLVPSLPPAYLGRLMRCFQLPAAAPGGPAPLRLPEPLTEREQTVLRLLAAGRSNQQIARELVVSLATVKKHVTHVLTKLGAANRTEATAHARELGLLP</sequence>
<evidence type="ECO:0000259" key="5">
    <source>
        <dbReference type="PROSITE" id="PS50043"/>
    </source>
</evidence>
<name>A0ABW2I5B0_9ACTN</name>
<evidence type="ECO:0000256" key="2">
    <source>
        <dbReference type="ARBA" id="ARBA00023125"/>
    </source>
</evidence>
<reference evidence="7" key="1">
    <citation type="journal article" date="2019" name="Int. J. Syst. Evol. Microbiol.">
        <title>The Global Catalogue of Microorganisms (GCM) 10K type strain sequencing project: providing services to taxonomists for standard genome sequencing and annotation.</title>
        <authorList>
            <consortium name="The Broad Institute Genomics Platform"/>
            <consortium name="The Broad Institute Genome Sequencing Center for Infectious Disease"/>
            <person name="Wu L."/>
            <person name="Ma J."/>
        </authorList>
    </citation>
    <scope>NUCLEOTIDE SEQUENCE [LARGE SCALE GENOMIC DNA]</scope>
    <source>
        <strain evidence="7">XZYJT-10</strain>
    </source>
</reference>
<dbReference type="RefSeq" id="WP_378977946.1">
    <property type="nucleotide sequence ID" value="NZ_JBHTBJ010000073.1"/>
</dbReference>
<evidence type="ECO:0000256" key="3">
    <source>
        <dbReference type="ARBA" id="ARBA00023163"/>
    </source>
</evidence>
<proteinExistence type="predicted"/>
<dbReference type="InterPro" id="IPR027417">
    <property type="entry name" value="P-loop_NTPase"/>
</dbReference>
<dbReference type="InterPro" id="IPR036388">
    <property type="entry name" value="WH-like_DNA-bd_sf"/>
</dbReference>
<keyword evidence="7" id="KW-1185">Reference proteome</keyword>
<dbReference type="PANTHER" id="PTHR44688:SF16">
    <property type="entry name" value="DNA-BINDING TRANSCRIPTIONAL ACTIVATOR DEVR_DOSR"/>
    <property type="match status" value="1"/>
</dbReference>
<dbReference type="Gene3D" id="3.40.50.300">
    <property type="entry name" value="P-loop containing nucleotide triphosphate hydrolases"/>
    <property type="match status" value="1"/>
</dbReference>
<keyword evidence="3" id="KW-0804">Transcription</keyword>
<feature type="compositionally biased region" description="Low complexity" evidence="4">
    <location>
        <begin position="459"/>
        <end position="471"/>
    </location>
</feature>
<dbReference type="InterPro" id="IPR059106">
    <property type="entry name" value="WHD_MalT"/>
</dbReference>
<dbReference type="PANTHER" id="PTHR44688">
    <property type="entry name" value="DNA-BINDING TRANSCRIPTIONAL ACTIVATOR DEVR_DOSR"/>
    <property type="match status" value="1"/>
</dbReference>
<dbReference type="SMART" id="SM00421">
    <property type="entry name" value="HTH_LUXR"/>
    <property type="match status" value="1"/>
</dbReference>
<dbReference type="EMBL" id="JBHTBJ010000073">
    <property type="protein sequence ID" value="MFC7280041.1"/>
    <property type="molecule type" value="Genomic_DNA"/>
</dbReference>
<dbReference type="Pfam" id="PF00196">
    <property type="entry name" value="GerE"/>
    <property type="match status" value="1"/>
</dbReference>
<dbReference type="Gene3D" id="1.10.10.10">
    <property type="entry name" value="Winged helix-like DNA-binding domain superfamily/Winged helix DNA-binding domain"/>
    <property type="match status" value="1"/>
</dbReference>
<dbReference type="CDD" id="cd06170">
    <property type="entry name" value="LuxR_C_like"/>
    <property type="match status" value="1"/>
</dbReference>
<dbReference type="InterPro" id="IPR019734">
    <property type="entry name" value="TPR_rpt"/>
</dbReference>
<keyword evidence="1" id="KW-0805">Transcription regulation</keyword>
<dbReference type="InterPro" id="IPR000792">
    <property type="entry name" value="Tscrpt_reg_LuxR_C"/>
</dbReference>
<evidence type="ECO:0000313" key="7">
    <source>
        <dbReference type="Proteomes" id="UP001596548"/>
    </source>
</evidence>
<dbReference type="Pfam" id="PF17874">
    <property type="entry name" value="TPR_MalT"/>
    <property type="match status" value="1"/>
</dbReference>
<comment type="caution">
    <text evidence="6">The sequence shown here is derived from an EMBL/GenBank/DDBJ whole genome shotgun (WGS) entry which is preliminary data.</text>
</comment>
<dbReference type="PRINTS" id="PR00038">
    <property type="entry name" value="HTHLUXR"/>
</dbReference>
<evidence type="ECO:0000256" key="4">
    <source>
        <dbReference type="SAM" id="MobiDB-lite"/>
    </source>
</evidence>
<evidence type="ECO:0000256" key="1">
    <source>
        <dbReference type="ARBA" id="ARBA00023015"/>
    </source>
</evidence>
<accession>A0ABW2I5B0</accession>
<dbReference type="SUPFAM" id="SSF52540">
    <property type="entry name" value="P-loop containing nucleoside triphosphate hydrolases"/>
    <property type="match status" value="1"/>
</dbReference>
<keyword evidence="2" id="KW-0238">DNA-binding</keyword>
<dbReference type="Proteomes" id="UP001596548">
    <property type="component" value="Unassembled WGS sequence"/>
</dbReference>
<dbReference type="InterPro" id="IPR041617">
    <property type="entry name" value="TPR_MalT"/>
</dbReference>
<dbReference type="PROSITE" id="PS00622">
    <property type="entry name" value="HTH_LUXR_1"/>
    <property type="match status" value="1"/>
</dbReference>
<dbReference type="InterPro" id="IPR016032">
    <property type="entry name" value="Sig_transdc_resp-reg_C-effctor"/>
</dbReference>
<organism evidence="6 7">
    <name type="scientific">Paractinoplanes rhizophilus</name>
    <dbReference type="NCBI Taxonomy" id="1416877"/>
    <lineage>
        <taxon>Bacteria</taxon>
        <taxon>Bacillati</taxon>
        <taxon>Actinomycetota</taxon>
        <taxon>Actinomycetes</taxon>
        <taxon>Micromonosporales</taxon>
        <taxon>Micromonosporaceae</taxon>
        <taxon>Paractinoplanes</taxon>
    </lineage>
</organism>
<dbReference type="Pfam" id="PF13191">
    <property type="entry name" value="AAA_16"/>
    <property type="match status" value="1"/>
</dbReference>
<dbReference type="SUPFAM" id="SSF46894">
    <property type="entry name" value="C-terminal effector domain of the bipartite response regulators"/>
    <property type="match status" value="1"/>
</dbReference>
<dbReference type="InterPro" id="IPR011990">
    <property type="entry name" value="TPR-like_helical_dom_sf"/>
</dbReference>
<protein>
    <submittedName>
        <fullName evidence="6">LuxR C-terminal-related transcriptional regulator</fullName>
    </submittedName>
</protein>
<feature type="region of interest" description="Disordered" evidence="4">
    <location>
        <begin position="455"/>
        <end position="474"/>
    </location>
</feature>
<dbReference type="SUPFAM" id="SSF48452">
    <property type="entry name" value="TPR-like"/>
    <property type="match status" value="1"/>
</dbReference>
<dbReference type="SMART" id="SM00028">
    <property type="entry name" value="TPR"/>
    <property type="match status" value="2"/>
</dbReference>
<dbReference type="Gene3D" id="1.25.40.10">
    <property type="entry name" value="Tetratricopeptide repeat domain"/>
    <property type="match status" value="1"/>
</dbReference>
<feature type="domain" description="HTH luxR-type" evidence="5">
    <location>
        <begin position="854"/>
        <end position="919"/>
    </location>
</feature>
<dbReference type="InterPro" id="IPR041664">
    <property type="entry name" value="AAA_16"/>
</dbReference>
<evidence type="ECO:0000313" key="6">
    <source>
        <dbReference type="EMBL" id="MFC7280041.1"/>
    </source>
</evidence>
<dbReference type="Pfam" id="PF25873">
    <property type="entry name" value="WHD_MalT"/>
    <property type="match status" value="1"/>
</dbReference>
<gene>
    <name evidence="6" type="ORF">ACFQS1_39295</name>
</gene>